<gene>
    <name evidence="2" type="ORF">EDEG_03966</name>
</gene>
<dbReference type="HOGENOM" id="CLU_2176974_0_0_1"/>
<sequence>MTKKYSYTFNQKVARRKKLPTGNLQKYTFKSQIIISLLSIDKTKKIYGQKNRILVLLIQHISIIYHIVKNLDTYMILWFLKKLEIVIFDQIHNNLIFFSGEKVFFIFLYKFDIYVF</sequence>
<name>J9DJ55_EDHAE</name>
<proteinExistence type="predicted"/>
<feature type="transmembrane region" description="Helical" evidence="1">
    <location>
        <begin position="53"/>
        <end position="71"/>
    </location>
</feature>
<evidence type="ECO:0000256" key="1">
    <source>
        <dbReference type="SAM" id="Phobius"/>
    </source>
</evidence>
<keyword evidence="1" id="KW-1133">Transmembrane helix</keyword>
<comment type="caution">
    <text evidence="2">The sequence shown here is derived from an EMBL/GenBank/DDBJ whole genome shotgun (WGS) entry which is preliminary data.</text>
</comment>
<dbReference type="AlphaFoldDB" id="J9DJ55"/>
<evidence type="ECO:0000313" key="2">
    <source>
        <dbReference type="EMBL" id="EJW01417.1"/>
    </source>
</evidence>
<organism evidence="2 3">
    <name type="scientific">Edhazardia aedis (strain USNM 41457)</name>
    <name type="common">Microsporidian parasite</name>
    <dbReference type="NCBI Taxonomy" id="1003232"/>
    <lineage>
        <taxon>Eukaryota</taxon>
        <taxon>Fungi</taxon>
        <taxon>Fungi incertae sedis</taxon>
        <taxon>Microsporidia</taxon>
        <taxon>Edhazardia</taxon>
    </lineage>
</organism>
<keyword evidence="1" id="KW-0812">Transmembrane</keyword>
<protein>
    <submittedName>
        <fullName evidence="2">Uncharacterized protein</fullName>
    </submittedName>
</protein>
<dbReference type="Proteomes" id="UP000003163">
    <property type="component" value="Unassembled WGS sequence"/>
</dbReference>
<accession>J9DJ55</accession>
<evidence type="ECO:0000313" key="3">
    <source>
        <dbReference type="Proteomes" id="UP000003163"/>
    </source>
</evidence>
<dbReference type="EMBL" id="AFBI03000161">
    <property type="protein sequence ID" value="EJW01417.1"/>
    <property type="molecule type" value="Genomic_DNA"/>
</dbReference>
<dbReference type="InParanoid" id="J9DJ55"/>
<reference evidence="2 3" key="1">
    <citation type="submission" date="2011-08" db="EMBL/GenBank/DDBJ databases">
        <authorList>
            <person name="Liu Z.J."/>
            <person name="Shi F.L."/>
            <person name="Lu J.Q."/>
            <person name="Li M."/>
            <person name="Wang Z.L."/>
        </authorList>
    </citation>
    <scope>NUCLEOTIDE SEQUENCE [LARGE SCALE GENOMIC DNA]</scope>
    <source>
        <strain evidence="2 3">USNM 41457</strain>
    </source>
</reference>
<reference evidence="3" key="2">
    <citation type="submission" date="2015-07" db="EMBL/GenBank/DDBJ databases">
        <title>Contrasting host-pathogen interactions and genome evolution in two generalist and specialist microsporidian pathogens of mosquitoes.</title>
        <authorList>
            <consortium name="The Broad Institute Genomics Platform"/>
            <consortium name="The Broad Institute Genome Sequencing Center for Infectious Disease"/>
            <person name="Cuomo C.A."/>
            <person name="Sanscrainte N.D."/>
            <person name="Goldberg J.M."/>
            <person name="Heiman D."/>
            <person name="Young S."/>
            <person name="Zeng Q."/>
            <person name="Becnel J.J."/>
            <person name="Birren B.W."/>
        </authorList>
    </citation>
    <scope>NUCLEOTIDE SEQUENCE [LARGE SCALE GENOMIC DNA]</scope>
    <source>
        <strain evidence="3">USNM 41457</strain>
    </source>
</reference>
<dbReference type="VEuPathDB" id="MicrosporidiaDB:EDEG_03966"/>
<keyword evidence="1" id="KW-0472">Membrane</keyword>
<keyword evidence="3" id="KW-1185">Reference proteome</keyword>